<dbReference type="Proteomes" id="UP001302257">
    <property type="component" value="Chromosome"/>
</dbReference>
<dbReference type="PANTHER" id="PTHR30212:SF2">
    <property type="entry name" value="PROTEIN YIIM"/>
    <property type="match status" value="1"/>
</dbReference>
<organism evidence="2 3">
    <name type="scientific">Rhodoferax mekongensis</name>
    <dbReference type="NCBI Taxonomy" id="3068341"/>
    <lineage>
        <taxon>Bacteria</taxon>
        <taxon>Pseudomonadati</taxon>
        <taxon>Pseudomonadota</taxon>
        <taxon>Betaproteobacteria</taxon>
        <taxon>Burkholderiales</taxon>
        <taxon>Comamonadaceae</taxon>
        <taxon>Rhodoferax</taxon>
    </lineage>
</organism>
<name>A0ABZ0AV84_9BURK</name>
<dbReference type="Gene3D" id="2.40.33.20">
    <property type="entry name" value="PK beta-barrel domain-like"/>
    <property type="match status" value="1"/>
</dbReference>
<dbReference type="InterPro" id="IPR005302">
    <property type="entry name" value="MoCF_Sase_C"/>
</dbReference>
<keyword evidence="3" id="KW-1185">Reference proteome</keyword>
<evidence type="ECO:0000313" key="2">
    <source>
        <dbReference type="EMBL" id="WNO03561.1"/>
    </source>
</evidence>
<gene>
    <name evidence="2" type="ORF">RAN89_11585</name>
</gene>
<dbReference type="PROSITE" id="PS51340">
    <property type="entry name" value="MOSC"/>
    <property type="match status" value="1"/>
</dbReference>
<evidence type="ECO:0000259" key="1">
    <source>
        <dbReference type="PROSITE" id="PS51340"/>
    </source>
</evidence>
<dbReference type="Pfam" id="PF03473">
    <property type="entry name" value="MOSC"/>
    <property type="match status" value="1"/>
</dbReference>
<accession>A0ABZ0AV84</accession>
<dbReference type="SUPFAM" id="SSF50800">
    <property type="entry name" value="PK beta-barrel domain-like"/>
    <property type="match status" value="1"/>
</dbReference>
<dbReference type="InterPro" id="IPR052353">
    <property type="entry name" value="Benzoxazolinone_Detox_Enz"/>
</dbReference>
<dbReference type="RefSeq" id="WP_313866453.1">
    <property type="nucleotide sequence ID" value="NZ_CP132507.1"/>
</dbReference>
<reference evidence="2 3" key="1">
    <citation type="submission" date="2023-08" db="EMBL/GenBank/DDBJ databases">
        <title>Rhodoferax potami sp. nov. and Rhodoferax mekongensis sp. nov., isolated from the Mekong River in Thailand.</title>
        <authorList>
            <person name="Kitikhun S."/>
            <person name="Charoenyingcharoen P."/>
            <person name="Siriarchawattana P."/>
            <person name="Likhitrattanapisal S."/>
            <person name="Nilsakha T."/>
            <person name="Chanpet A."/>
            <person name="Rattanawaree P."/>
            <person name="Ingsriswang S."/>
        </authorList>
    </citation>
    <scope>NUCLEOTIDE SEQUENCE [LARGE SCALE GENOMIC DNA]</scope>
    <source>
        <strain evidence="2 3">TBRC 17307</strain>
    </source>
</reference>
<evidence type="ECO:0000313" key="3">
    <source>
        <dbReference type="Proteomes" id="UP001302257"/>
    </source>
</evidence>
<dbReference type="EMBL" id="CP132507">
    <property type="protein sequence ID" value="WNO03561.1"/>
    <property type="molecule type" value="Genomic_DNA"/>
</dbReference>
<proteinExistence type="predicted"/>
<protein>
    <submittedName>
        <fullName evidence="2">MOSC domain-containing protein</fullName>
    </submittedName>
</protein>
<sequence length="193" mass="21049">MNCQLLSVQTGTARKVQIQGRSILTAIRKTAVTGPVPVMPLGLLGDEQADPSVHGGLDKAVYAYPSEHYEFWREARREAGVADIDDQLPFGAMGENLTLSGLLEQDVWVGDVLRFQHCALRVVQPREPCFKFNAAMGFSSAVKAMALSGRCGFYLAVDAPGTLEAGESFTVQPGPRQMGIPELFKAKLFKHLR</sequence>
<feature type="domain" description="MOSC" evidence="1">
    <location>
        <begin position="30"/>
        <end position="172"/>
    </location>
</feature>
<dbReference type="InterPro" id="IPR011037">
    <property type="entry name" value="Pyrv_Knase-like_insert_dom_sf"/>
</dbReference>
<dbReference type="PANTHER" id="PTHR30212">
    <property type="entry name" value="PROTEIN YIIM"/>
    <property type="match status" value="1"/>
</dbReference>